<dbReference type="EMBL" id="JAPDDS010000012">
    <property type="protein sequence ID" value="MCW1886860.1"/>
    <property type="molecule type" value="Genomic_DNA"/>
</dbReference>
<name>A0ABT3FTH4_9BACT</name>
<dbReference type="RefSeq" id="WP_264502813.1">
    <property type="nucleotide sequence ID" value="NZ_JAPDDS010000012.1"/>
</dbReference>
<dbReference type="Proteomes" id="UP001207930">
    <property type="component" value="Unassembled WGS sequence"/>
</dbReference>
<gene>
    <name evidence="1" type="ORF">OKA04_19125</name>
</gene>
<comment type="caution">
    <text evidence="1">The sequence shown here is derived from an EMBL/GenBank/DDBJ whole genome shotgun (WGS) entry which is preliminary data.</text>
</comment>
<proteinExistence type="predicted"/>
<sequence length="114" mass="12659">MKTSQHFCKDCHEAALSGPAKGLMADLKAGRCHHCGAQAVMTDNLSCISGEAGGAQRYLCFSCSNEANEVAMEKFRAFEDGDESLPISDHQQKLREIVGQIDAHMRRWVIQRYN</sequence>
<organism evidence="1 2">
    <name type="scientific">Luteolibacter flavescens</name>
    <dbReference type="NCBI Taxonomy" id="1859460"/>
    <lineage>
        <taxon>Bacteria</taxon>
        <taxon>Pseudomonadati</taxon>
        <taxon>Verrucomicrobiota</taxon>
        <taxon>Verrucomicrobiia</taxon>
        <taxon>Verrucomicrobiales</taxon>
        <taxon>Verrucomicrobiaceae</taxon>
        <taxon>Luteolibacter</taxon>
    </lineage>
</organism>
<reference evidence="1 2" key="1">
    <citation type="submission" date="2022-10" db="EMBL/GenBank/DDBJ databases">
        <title>Luteolibacter flavescens strain MCCC 1K03193, whole genome shotgun sequencing project.</title>
        <authorList>
            <person name="Zhao G."/>
            <person name="Shen L."/>
        </authorList>
    </citation>
    <scope>NUCLEOTIDE SEQUENCE [LARGE SCALE GENOMIC DNA]</scope>
    <source>
        <strain evidence="1 2">MCCC 1K03193</strain>
    </source>
</reference>
<evidence type="ECO:0000313" key="2">
    <source>
        <dbReference type="Proteomes" id="UP001207930"/>
    </source>
</evidence>
<protein>
    <submittedName>
        <fullName evidence="1">Uncharacterized protein</fullName>
    </submittedName>
</protein>
<keyword evidence="2" id="KW-1185">Reference proteome</keyword>
<accession>A0ABT3FTH4</accession>
<evidence type="ECO:0000313" key="1">
    <source>
        <dbReference type="EMBL" id="MCW1886860.1"/>
    </source>
</evidence>